<dbReference type="PANTHER" id="PTHR12526">
    <property type="entry name" value="GLYCOSYLTRANSFERASE"/>
    <property type="match status" value="1"/>
</dbReference>
<evidence type="ECO:0000313" key="4">
    <source>
        <dbReference type="Proteomes" id="UP001161065"/>
    </source>
</evidence>
<dbReference type="SUPFAM" id="SSF53756">
    <property type="entry name" value="UDP-Glycosyltransferase/glycogen phosphorylase"/>
    <property type="match status" value="1"/>
</dbReference>
<dbReference type="Proteomes" id="UP001161065">
    <property type="component" value="Unassembled WGS sequence"/>
</dbReference>
<reference evidence="3" key="1">
    <citation type="submission" date="2022-09" db="EMBL/GenBank/DDBJ databases">
        <title>Intensive care unit water sources are persistently colonized with multi-drug resistant bacteria and are the site of extensive horizontal gene transfer of antibiotic resistance genes.</title>
        <authorList>
            <person name="Diorio-Toth L."/>
        </authorList>
    </citation>
    <scope>NUCLEOTIDE SEQUENCE</scope>
    <source>
        <strain evidence="3">GD03832</strain>
    </source>
</reference>
<dbReference type="Pfam" id="PF00534">
    <property type="entry name" value="Glycos_transf_1"/>
    <property type="match status" value="1"/>
</dbReference>
<dbReference type="EMBL" id="JAOCEK010000002">
    <property type="protein sequence ID" value="MDH1333225.1"/>
    <property type="molecule type" value="Genomic_DNA"/>
</dbReference>
<evidence type="ECO:0000259" key="2">
    <source>
        <dbReference type="Pfam" id="PF13579"/>
    </source>
</evidence>
<protein>
    <submittedName>
        <fullName evidence="3">Glycosyltransferase family 4 protein</fullName>
    </submittedName>
</protein>
<feature type="domain" description="Glycosyltransferase subfamily 4-like N-terminal" evidence="2">
    <location>
        <begin position="19"/>
        <end position="167"/>
    </location>
</feature>
<dbReference type="InterPro" id="IPR028098">
    <property type="entry name" value="Glyco_trans_4-like_N"/>
</dbReference>
<dbReference type="InterPro" id="IPR001296">
    <property type="entry name" value="Glyco_trans_1"/>
</dbReference>
<dbReference type="Gene3D" id="3.40.50.2000">
    <property type="entry name" value="Glycogen Phosphorylase B"/>
    <property type="match status" value="2"/>
</dbReference>
<gene>
    <name evidence="3" type="ORF">N5D63_03585</name>
</gene>
<organism evidence="3 4">
    <name type="scientific">Comamonas thiooxydans</name>
    <dbReference type="NCBI Taxonomy" id="363952"/>
    <lineage>
        <taxon>Bacteria</taxon>
        <taxon>Pseudomonadati</taxon>
        <taxon>Pseudomonadota</taxon>
        <taxon>Betaproteobacteria</taxon>
        <taxon>Burkholderiales</taxon>
        <taxon>Comamonadaceae</taxon>
        <taxon>Comamonas</taxon>
    </lineage>
</organism>
<name>A0AA42TSH5_9BURK</name>
<accession>A0AA42TSH5</accession>
<evidence type="ECO:0000259" key="1">
    <source>
        <dbReference type="Pfam" id="PF00534"/>
    </source>
</evidence>
<feature type="domain" description="Glycosyl transferase family 1" evidence="1">
    <location>
        <begin position="202"/>
        <end position="356"/>
    </location>
</feature>
<dbReference type="Pfam" id="PF13579">
    <property type="entry name" value="Glyco_trans_4_4"/>
    <property type="match status" value="1"/>
</dbReference>
<dbReference type="AlphaFoldDB" id="A0AA42TSH5"/>
<dbReference type="GO" id="GO:0016757">
    <property type="term" value="F:glycosyltransferase activity"/>
    <property type="evidence" value="ECO:0007669"/>
    <property type="project" value="InterPro"/>
</dbReference>
<sequence>MKICLVGTVAHSTLNFRGSLISRLCAQGHQVFVLCTDFKSQDKAEVQRLGAIPVDYTLSRGGLNPFADIRSTCQLLRQFRRIGPDIVFSFFAKPVIFGSVAARLAGVPRIVGMLEGLGYAFTMGVKGARKRLKQSLVRNIQLLLYRASLRYLDRLIFLNPDDREDLLVRHHIQVRDTQILGGIGVDLAALPALPPPQGICRFLFIGRLIREKGIHEFIQAAQTVKRQYPSAEFVVLGSIDRENPGGLTDAELQALLNTGTIIYPGHVSNVVEWITHCSVFVLPSYREGVPRSTQEAMACGRAIITTNVPGCRDTIVEGVNGLLTPPMESKELARSMLYFIEHPERIATMGKESRKMAEALFDSEKQDFKLIQFLMD</sequence>
<dbReference type="PANTHER" id="PTHR12526:SF638">
    <property type="entry name" value="SPORE COAT PROTEIN SA"/>
    <property type="match status" value="1"/>
</dbReference>
<evidence type="ECO:0000313" key="3">
    <source>
        <dbReference type="EMBL" id="MDH1333225.1"/>
    </source>
</evidence>
<comment type="caution">
    <text evidence="3">The sequence shown here is derived from an EMBL/GenBank/DDBJ whole genome shotgun (WGS) entry which is preliminary data.</text>
</comment>
<dbReference type="CDD" id="cd03808">
    <property type="entry name" value="GT4_CapM-like"/>
    <property type="match status" value="1"/>
</dbReference>
<dbReference type="RefSeq" id="WP_280006931.1">
    <property type="nucleotide sequence ID" value="NZ_JAOCEK010000002.1"/>
</dbReference>
<proteinExistence type="predicted"/>